<reference evidence="2 3" key="1">
    <citation type="journal article" date="2015" name="Genome Biol. Evol.">
        <title>Phylogenomic analyses indicate that early fungi evolved digesting cell walls of algal ancestors of land plants.</title>
        <authorList>
            <person name="Chang Y."/>
            <person name="Wang S."/>
            <person name="Sekimoto S."/>
            <person name="Aerts A.L."/>
            <person name="Choi C."/>
            <person name="Clum A."/>
            <person name="LaButti K.M."/>
            <person name="Lindquist E.A."/>
            <person name="Yee Ngan C."/>
            <person name="Ohm R.A."/>
            <person name="Salamov A.A."/>
            <person name="Grigoriev I.V."/>
            <person name="Spatafora J.W."/>
            <person name="Berbee M.L."/>
        </authorList>
    </citation>
    <scope>NUCLEOTIDE SEQUENCE [LARGE SCALE GENOMIC DNA]</scope>
    <source>
        <strain evidence="2 3">NRRL 28638</strain>
    </source>
</reference>
<keyword evidence="1" id="KW-0812">Transmembrane</keyword>
<organism evidence="2 3">
    <name type="scientific">Conidiobolus coronatus (strain ATCC 28846 / CBS 209.66 / NRRL 28638)</name>
    <name type="common">Delacroixia coronata</name>
    <dbReference type="NCBI Taxonomy" id="796925"/>
    <lineage>
        <taxon>Eukaryota</taxon>
        <taxon>Fungi</taxon>
        <taxon>Fungi incertae sedis</taxon>
        <taxon>Zoopagomycota</taxon>
        <taxon>Entomophthoromycotina</taxon>
        <taxon>Entomophthoromycetes</taxon>
        <taxon>Entomophthorales</taxon>
        <taxon>Ancylistaceae</taxon>
        <taxon>Conidiobolus</taxon>
    </lineage>
</organism>
<feature type="transmembrane region" description="Helical" evidence="1">
    <location>
        <begin position="47"/>
        <end position="70"/>
    </location>
</feature>
<accession>A0A137NRE0</accession>
<evidence type="ECO:0008006" key="4">
    <source>
        <dbReference type="Google" id="ProtNLM"/>
    </source>
</evidence>
<dbReference type="InterPro" id="IPR029058">
    <property type="entry name" value="AB_hydrolase_fold"/>
</dbReference>
<dbReference type="PANTHER" id="PTHR37471:SF1">
    <property type="entry name" value="AB HYDROLASE-1 DOMAIN-CONTAINING PROTEIN"/>
    <property type="match status" value="1"/>
</dbReference>
<dbReference type="PANTHER" id="PTHR37471">
    <property type="entry name" value="UNNAMED PRODUCT"/>
    <property type="match status" value="1"/>
</dbReference>
<dbReference type="Gene3D" id="3.40.50.1820">
    <property type="entry name" value="alpha/beta hydrolase"/>
    <property type="match status" value="1"/>
</dbReference>
<gene>
    <name evidence="2" type="ORF">CONCODRAFT_13140</name>
</gene>
<keyword evidence="1" id="KW-0472">Membrane</keyword>
<evidence type="ECO:0000256" key="1">
    <source>
        <dbReference type="SAM" id="Phobius"/>
    </source>
</evidence>
<dbReference type="OMA" id="DWLMWAL"/>
<sequence>MFAIINYVLLQVSYLLPTICNILPLVHLSLIVKVFYSPTSIQGPSQILLLVWSVTEIIFLIYMTILINSLNSTPPQRKHFATADHGRALIKQVLTKTKGGLLELMHIWRNLCEPSKQTSGEIGVRNAKNWISWAIYDITDYDELSLNEKQVIDEEFLNSEDYKALNLPDISDIESPEWNFHDRNTLKISRVPFILYFFSWLAKLIAASWFKLNGFSNYTRKDVGGLSYWFRPGDLEKTPIVFVHGVGIGLLQYITKIRQLKQLHGDRPLILLQLDYISMSLIHKIPTTANHLTLVDHIFTSHALKPANWISHSYGSFVGAFITEKRPHLVNNITFVDPICFGLIFCNSLYNLLFTPVKCWTLGFIRYFGAFELSFNYIIHREFIWQDRIFWPDYCNLIDGKVTVYLSEFDSIIDEKEVGGYLKRYFDHKNFELKTIEGEYHGGYLFNGVKLNQVLEEL</sequence>
<keyword evidence="1" id="KW-1133">Transmembrane helix</keyword>
<dbReference type="EMBL" id="KQ964914">
    <property type="protein sequence ID" value="KXN65311.1"/>
    <property type="molecule type" value="Genomic_DNA"/>
</dbReference>
<name>A0A137NRE0_CONC2</name>
<proteinExistence type="predicted"/>
<protein>
    <recommendedName>
        <fullName evidence="4">Alpha/beta-hydrolase</fullName>
    </recommendedName>
</protein>
<dbReference type="OrthoDB" id="6431331at2759"/>
<feature type="transmembrane region" description="Helical" evidence="1">
    <location>
        <begin position="193"/>
        <end position="210"/>
    </location>
</feature>
<feature type="transmembrane region" description="Helical" evidence="1">
    <location>
        <begin position="12"/>
        <end position="35"/>
    </location>
</feature>
<dbReference type="SUPFAM" id="SSF53474">
    <property type="entry name" value="alpha/beta-Hydrolases"/>
    <property type="match status" value="1"/>
</dbReference>
<evidence type="ECO:0000313" key="2">
    <source>
        <dbReference type="EMBL" id="KXN65311.1"/>
    </source>
</evidence>
<dbReference type="Proteomes" id="UP000070444">
    <property type="component" value="Unassembled WGS sequence"/>
</dbReference>
<dbReference type="AlphaFoldDB" id="A0A137NRE0"/>
<dbReference type="STRING" id="796925.A0A137NRE0"/>
<keyword evidence="3" id="KW-1185">Reference proteome</keyword>
<evidence type="ECO:0000313" key="3">
    <source>
        <dbReference type="Proteomes" id="UP000070444"/>
    </source>
</evidence>